<dbReference type="Gene3D" id="1.10.10.10">
    <property type="entry name" value="Winged helix-like DNA-binding domain superfamily/Winged helix DNA-binding domain"/>
    <property type="match status" value="1"/>
</dbReference>
<dbReference type="PANTHER" id="PTHR42756">
    <property type="entry name" value="TRANSCRIPTIONAL REGULATOR, MARR"/>
    <property type="match status" value="1"/>
</dbReference>
<name>A0ABV1AGL7_9FIRM</name>
<dbReference type="Proteomes" id="UP001446032">
    <property type="component" value="Unassembled WGS sequence"/>
</dbReference>
<keyword evidence="2" id="KW-0238">DNA-binding</keyword>
<dbReference type="RefSeq" id="WP_022213822.1">
    <property type="nucleotide sequence ID" value="NZ_JBBMEI010000002.1"/>
</dbReference>
<reference evidence="5 6" key="1">
    <citation type="submission" date="2024-03" db="EMBL/GenBank/DDBJ databases">
        <title>Human intestinal bacterial collection.</title>
        <authorList>
            <person name="Pauvert C."/>
            <person name="Hitch T.C.A."/>
            <person name="Clavel T."/>
        </authorList>
    </citation>
    <scope>NUCLEOTIDE SEQUENCE [LARGE SCALE GENOMIC DNA]</scope>
    <source>
        <strain evidence="5 6">CLA-AA-H95</strain>
    </source>
</reference>
<dbReference type="InterPro" id="IPR036390">
    <property type="entry name" value="WH_DNA-bd_sf"/>
</dbReference>
<dbReference type="InterPro" id="IPR000835">
    <property type="entry name" value="HTH_MarR-typ"/>
</dbReference>
<proteinExistence type="predicted"/>
<dbReference type="SUPFAM" id="SSF46785">
    <property type="entry name" value="Winged helix' DNA-binding domain"/>
    <property type="match status" value="1"/>
</dbReference>
<accession>A0ABV1AGL7</accession>
<dbReference type="SMART" id="SM00347">
    <property type="entry name" value="HTH_MARR"/>
    <property type="match status" value="1"/>
</dbReference>
<keyword evidence="1" id="KW-0805">Transcription regulation</keyword>
<evidence type="ECO:0000313" key="6">
    <source>
        <dbReference type="Proteomes" id="UP001446032"/>
    </source>
</evidence>
<organism evidence="5 6">
    <name type="scientific">Blautia intestinihominis</name>
    <dbReference type="NCBI Taxonomy" id="3133152"/>
    <lineage>
        <taxon>Bacteria</taxon>
        <taxon>Bacillati</taxon>
        <taxon>Bacillota</taxon>
        <taxon>Clostridia</taxon>
        <taxon>Lachnospirales</taxon>
        <taxon>Lachnospiraceae</taxon>
        <taxon>Blautia</taxon>
    </lineage>
</organism>
<dbReference type="PROSITE" id="PS50995">
    <property type="entry name" value="HTH_MARR_2"/>
    <property type="match status" value="1"/>
</dbReference>
<keyword evidence="3" id="KW-0804">Transcription</keyword>
<sequence length="141" mass="16775">MESRFKEWVYIEGLMQSAYHESALKMNLSDSEFWILYVFNFHQEGCNQSVLYKEACLTKSTVNSAIRKMEQKDLLYLTPGEGRNTMVFLTEKGRKLMEDTVYKVIQIENTIYDTWTPEEQKLFMKLNCDFAEKLRDKIKEL</sequence>
<evidence type="ECO:0000256" key="3">
    <source>
        <dbReference type="ARBA" id="ARBA00023163"/>
    </source>
</evidence>
<protein>
    <submittedName>
        <fullName evidence="5">MarR family transcriptional regulator</fullName>
    </submittedName>
</protein>
<comment type="caution">
    <text evidence="5">The sequence shown here is derived from an EMBL/GenBank/DDBJ whole genome shotgun (WGS) entry which is preliminary data.</text>
</comment>
<feature type="domain" description="HTH marR-type" evidence="4">
    <location>
        <begin position="1"/>
        <end position="132"/>
    </location>
</feature>
<dbReference type="PANTHER" id="PTHR42756:SF1">
    <property type="entry name" value="TRANSCRIPTIONAL REPRESSOR OF EMRAB OPERON"/>
    <property type="match status" value="1"/>
</dbReference>
<dbReference type="EMBL" id="JBBMEI010000002">
    <property type="protein sequence ID" value="MEQ2356957.1"/>
    <property type="molecule type" value="Genomic_DNA"/>
</dbReference>
<keyword evidence="6" id="KW-1185">Reference proteome</keyword>
<evidence type="ECO:0000256" key="1">
    <source>
        <dbReference type="ARBA" id="ARBA00023015"/>
    </source>
</evidence>
<evidence type="ECO:0000313" key="5">
    <source>
        <dbReference type="EMBL" id="MEQ2356957.1"/>
    </source>
</evidence>
<evidence type="ECO:0000259" key="4">
    <source>
        <dbReference type="PROSITE" id="PS50995"/>
    </source>
</evidence>
<dbReference type="InterPro" id="IPR036388">
    <property type="entry name" value="WH-like_DNA-bd_sf"/>
</dbReference>
<evidence type="ECO:0000256" key="2">
    <source>
        <dbReference type="ARBA" id="ARBA00023125"/>
    </source>
</evidence>
<gene>
    <name evidence="5" type="ORF">WMO75_01145</name>
</gene>